<keyword evidence="1" id="KW-0472">Membrane</keyword>
<dbReference type="STRING" id="1619044.UY92_C0002G0027"/>
<organism evidence="2 3">
    <name type="scientific">Candidatus Magasanikbacteria bacterium GW2011_GWA2_56_11</name>
    <dbReference type="NCBI Taxonomy" id="1619044"/>
    <lineage>
        <taxon>Bacteria</taxon>
        <taxon>Candidatus Magasanikiibacteriota</taxon>
    </lineage>
</organism>
<accession>A0A0G1YI59</accession>
<gene>
    <name evidence="2" type="ORF">UY92_C0002G0027</name>
</gene>
<name>A0A0G1YI59_9BACT</name>
<dbReference type="Proteomes" id="UP000033870">
    <property type="component" value="Unassembled WGS sequence"/>
</dbReference>
<keyword evidence="1" id="KW-1133">Transmembrane helix</keyword>
<evidence type="ECO:0000256" key="1">
    <source>
        <dbReference type="SAM" id="Phobius"/>
    </source>
</evidence>
<feature type="transmembrane region" description="Helical" evidence="1">
    <location>
        <begin position="28"/>
        <end position="51"/>
    </location>
</feature>
<proteinExistence type="predicted"/>
<feature type="transmembrane region" description="Helical" evidence="1">
    <location>
        <begin position="184"/>
        <end position="204"/>
    </location>
</feature>
<dbReference type="AlphaFoldDB" id="A0A0G1YI59"/>
<feature type="transmembrane region" description="Helical" evidence="1">
    <location>
        <begin position="138"/>
        <end position="156"/>
    </location>
</feature>
<evidence type="ECO:0000313" key="2">
    <source>
        <dbReference type="EMBL" id="KKW42910.1"/>
    </source>
</evidence>
<evidence type="ECO:0000313" key="3">
    <source>
        <dbReference type="Proteomes" id="UP000033870"/>
    </source>
</evidence>
<sequence>MVETPLSKKNDTPDSIYVRSEKNRKAGILWLTVPAGLLVATPIVFAILTYATTELWVSETVRGVFNVTLAFIGLVGVIALLIGIPLGIIFLTKKELKPGAQYDKRSGNNHLSEIPPEIKKWSWGAAGLGWIWGAYHSVWISLLGLIPFWGYIWWIVMGRKGNEWAWQKNKWVSVDDFLTKQRKWNQWGLAFFIVYAGLAVMVLLSE</sequence>
<keyword evidence="1" id="KW-0812">Transmembrane</keyword>
<reference evidence="2 3" key="1">
    <citation type="journal article" date="2015" name="Nature">
        <title>rRNA introns, odd ribosomes, and small enigmatic genomes across a large radiation of phyla.</title>
        <authorList>
            <person name="Brown C.T."/>
            <person name="Hug L.A."/>
            <person name="Thomas B.C."/>
            <person name="Sharon I."/>
            <person name="Castelle C.J."/>
            <person name="Singh A."/>
            <person name="Wilkins M.J."/>
            <person name="Williams K.H."/>
            <person name="Banfield J.F."/>
        </authorList>
    </citation>
    <scope>NUCLEOTIDE SEQUENCE [LARGE SCALE GENOMIC DNA]</scope>
</reference>
<feature type="transmembrane region" description="Helical" evidence="1">
    <location>
        <begin position="63"/>
        <end position="91"/>
    </location>
</feature>
<protein>
    <submittedName>
        <fullName evidence="2">Uncharacterized protein</fullName>
    </submittedName>
</protein>
<comment type="caution">
    <text evidence="2">The sequence shown here is derived from an EMBL/GenBank/DDBJ whole genome shotgun (WGS) entry which is preliminary data.</text>
</comment>
<dbReference type="EMBL" id="LCRX01000002">
    <property type="protein sequence ID" value="KKW42910.1"/>
    <property type="molecule type" value="Genomic_DNA"/>
</dbReference>